<feature type="transmembrane region" description="Helical" evidence="1">
    <location>
        <begin position="191"/>
        <end position="211"/>
    </location>
</feature>
<organism evidence="2 3">
    <name type="scientific">Vibrio qinghaiensis</name>
    <dbReference type="NCBI Taxonomy" id="2025808"/>
    <lineage>
        <taxon>Bacteria</taxon>
        <taxon>Pseudomonadati</taxon>
        <taxon>Pseudomonadota</taxon>
        <taxon>Gammaproteobacteria</taxon>
        <taxon>Vibrionales</taxon>
        <taxon>Vibrionaceae</taxon>
        <taxon>Vibrio</taxon>
    </lineage>
</organism>
<feature type="transmembrane region" description="Helical" evidence="1">
    <location>
        <begin position="27"/>
        <end position="45"/>
    </location>
</feature>
<protein>
    <submittedName>
        <fullName evidence="2">Type III secretion system apparatus protein VscT2</fullName>
    </submittedName>
</protein>
<keyword evidence="3" id="KW-1185">Reference proteome</keyword>
<feature type="transmembrane region" description="Helical" evidence="1">
    <location>
        <begin position="57"/>
        <end position="75"/>
    </location>
</feature>
<keyword evidence="1" id="KW-0472">Membrane</keyword>
<dbReference type="Proteomes" id="UP000215148">
    <property type="component" value="Chromosome 1"/>
</dbReference>
<dbReference type="AlphaFoldDB" id="A0A223MXX0"/>
<accession>A0A223MXX0</accession>
<reference evidence="2 3" key="1">
    <citation type="submission" date="2017-08" db="EMBL/GenBank/DDBJ databases">
        <title>The Vibrio qinghaiensis sp.-Q67 is a luminous bacteria isolated firstly from Qinghai lake, Qinghai province, China, which has been proved to be very sensitive to detect environmental and food pollutants. Therefore, complete genome analysis of V. qinghaiensis sp.-Q67 highlights the potential application of this strain on detection of hazards in the contaminated environments.</title>
        <authorList>
            <person name="Gong L."/>
        </authorList>
    </citation>
    <scope>NUCLEOTIDE SEQUENCE [LARGE SCALE GENOMIC DNA]</scope>
    <source>
        <strain evidence="2 3">Q67</strain>
    </source>
</reference>
<evidence type="ECO:0000313" key="2">
    <source>
        <dbReference type="EMBL" id="ASU22410.1"/>
    </source>
</evidence>
<dbReference type="InterPro" id="IPR059196">
    <property type="entry name" value="VscT2-like"/>
</dbReference>
<proteinExistence type="predicted"/>
<dbReference type="CDD" id="cd21871">
    <property type="entry name" value="VscT2"/>
    <property type="match status" value="1"/>
</dbReference>
<evidence type="ECO:0000256" key="1">
    <source>
        <dbReference type="SAM" id="Phobius"/>
    </source>
</evidence>
<gene>
    <name evidence="2" type="ORF">CCZ37_07315</name>
</gene>
<dbReference type="KEGG" id="vqi:CCZ37_07315"/>
<keyword evidence="1" id="KW-0812">Transmembrane</keyword>
<evidence type="ECO:0000313" key="3">
    <source>
        <dbReference type="Proteomes" id="UP000215148"/>
    </source>
</evidence>
<dbReference type="EMBL" id="CP022741">
    <property type="protein sequence ID" value="ASU22410.1"/>
    <property type="molecule type" value="Genomic_DNA"/>
</dbReference>
<sequence>MEALLFPDWRLFTGLFLFLKIYNPTRLYLDNTTCLAISIVLAIGLSASDLAQVPTLWWVLSVVFFALISSVPYWLSGMVGSVIQQLLLLNEQSVQDRRFTDESEALAKISSLIFLMYALEAGTLFQPLFDVFTHAHSDYINHPFETLYFMIVDSLSMVMIVSGKYIILMMAITVGCGYIDLFFKKASISMFITMNIKAIVIVIILNLWLFSDQFYVFKQMMQKVGYE</sequence>
<name>A0A223MXX0_9VIBR</name>
<keyword evidence="1" id="KW-1133">Transmembrane helix</keyword>
<dbReference type="RefSeq" id="WP_094500169.1">
    <property type="nucleotide sequence ID" value="NZ_CAWNHI010000001.1"/>
</dbReference>
<feature type="transmembrane region" description="Helical" evidence="1">
    <location>
        <begin position="146"/>
        <end position="179"/>
    </location>
</feature>